<dbReference type="Proteomes" id="UP000708208">
    <property type="component" value="Unassembled WGS sequence"/>
</dbReference>
<evidence type="ECO:0000313" key="1">
    <source>
        <dbReference type="EMBL" id="CAG7734272.1"/>
    </source>
</evidence>
<organism evidence="1 2">
    <name type="scientific">Allacma fusca</name>
    <dbReference type="NCBI Taxonomy" id="39272"/>
    <lineage>
        <taxon>Eukaryota</taxon>
        <taxon>Metazoa</taxon>
        <taxon>Ecdysozoa</taxon>
        <taxon>Arthropoda</taxon>
        <taxon>Hexapoda</taxon>
        <taxon>Collembola</taxon>
        <taxon>Symphypleona</taxon>
        <taxon>Sminthuridae</taxon>
        <taxon>Allacma</taxon>
    </lineage>
</organism>
<dbReference type="AlphaFoldDB" id="A0A8J2KD77"/>
<dbReference type="EMBL" id="CAJVCH010266083">
    <property type="protein sequence ID" value="CAG7734272.1"/>
    <property type="molecule type" value="Genomic_DNA"/>
</dbReference>
<evidence type="ECO:0000313" key="2">
    <source>
        <dbReference type="Proteomes" id="UP000708208"/>
    </source>
</evidence>
<evidence type="ECO:0008006" key="3">
    <source>
        <dbReference type="Google" id="ProtNLM"/>
    </source>
</evidence>
<keyword evidence="2" id="KW-1185">Reference proteome</keyword>
<sequence>MFEKMSLDALATARLVCRQWNGIASPYFQRRLMKSSKVVHLDSENWIDFVRTFDTRDGVFFWTKIILHGVPLKQMYPRNMFKNYGQRISHLTLINSNPENITLENFRHLLSFMKNLTSLCLGTLPEEISACSQRLFVPISENVDFTFPKLSKIRFHLTSVSYTHNFFDGLFTAAAPSLHSIALRETNSNFELVDLILRTLGPRSRTITSLKISQLNEQNLHILNHFALNNGMRLEKLSLESLSQEVTHTTVFELLSRHAPTLKSLLIGRPSACRSVFINFTFPFVMPYLNKLDFWTHSLEWGGIHYSRQLPRLQKIIVRAYKSFHNWTVPLPDARNIHPENRCGTVSTIVYLDEHQSTENQINIWKLYLMFPSVTRICIDINDIRTLHVFWTFWTTLEDLEIHLTRRCALPDVAFTGFSAGAVQEILSHLPCDLLGHVQPFIDQVPPNGLAKLPSMKFVFAIGS</sequence>
<accession>A0A8J2KD77</accession>
<protein>
    <recommendedName>
        <fullName evidence="3">F-box domain-containing protein</fullName>
    </recommendedName>
</protein>
<reference evidence="1" key="1">
    <citation type="submission" date="2021-06" db="EMBL/GenBank/DDBJ databases">
        <authorList>
            <person name="Hodson N. C."/>
            <person name="Mongue J. A."/>
            <person name="Jaron S. K."/>
        </authorList>
    </citation>
    <scope>NUCLEOTIDE SEQUENCE</scope>
</reference>
<proteinExistence type="predicted"/>
<gene>
    <name evidence="1" type="ORF">AFUS01_LOCUS22670</name>
</gene>
<comment type="caution">
    <text evidence="1">The sequence shown here is derived from an EMBL/GenBank/DDBJ whole genome shotgun (WGS) entry which is preliminary data.</text>
</comment>
<name>A0A8J2KD77_9HEXA</name>